<protein>
    <recommendedName>
        <fullName evidence="1">Transposase Tc1-like domain-containing protein</fullName>
    </recommendedName>
</protein>
<accession>A0AAY5KHY9</accession>
<evidence type="ECO:0000259" key="1">
    <source>
        <dbReference type="Pfam" id="PF01498"/>
    </source>
</evidence>
<keyword evidence="3" id="KW-1185">Reference proteome</keyword>
<evidence type="ECO:0000313" key="2">
    <source>
        <dbReference type="Ensembl" id="ENSELUP00000088733.1"/>
    </source>
</evidence>
<proteinExistence type="predicted"/>
<name>A0AAY5KHY9_ESOLU</name>
<dbReference type="AlphaFoldDB" id="A0AAY5KHY9"/>
<reference evidence="2 3" key="1">
    <citation type="submission" date="2020-02" db="EMBL/GenBank/DDBJ databases">
        <title>Esox lucius (northern pike) genome, fEsoLuc1, primary haplotype.</title>
        <authorList>
            <person name="Myers G."/>
            <person name="Karagic N."/>
            <person name="Meyer A."/>
            <person name="Pippel M."/>
            <person name="Reichard M."/>
            <person name="Winkler S."/>
            <person name="Tracey A."/>
            <person name="Sims Y."/>
            <person name="Howe K."/>
            <person name="Rhie A."/>
            <person name="Formenti G."/>
            <person name="Durbin R."/>
            <person name="Fedrigo O."/>
            <person name="Jarvis E.D."/>
        </authorList>
    </citation>
    <scope>NUCLEOTIDE SEQUENCE [LARGE SCALE GENOMIC DNA]</scope>
</reference>
<dbReference type="GO" id="GO:0003677">
    <property type="term" value="F:DNA binding"/>
    <property type="evidence" value="ECO:0007669"/>
    <property type="project" value="InterPro"/>
</dbReference>
<dbReference type="GeneTree" id="ENSGT01150000286933"/>
<dbReference type="InterPro" id="IPR002492">
    <property type="entry name" value="Transposase_Tc1-like"/>
</dbReference>
<reference evidence="2" key="3">
    <citation type="submission" date="2025-09" db="UniProtKB">
        <authorList>
            <consortium name="Ensembl"/>
        </authorList>
    </citation>
    <scope>IDENTIFICATION</scope>
</reference>
<dbReference type="InterPro" id="IPR009057">
    <property type="entry name" value="Homeodomain-like_sf"/>
</dbReference>
<sequence>MGKKGDLSNFERGMVVGARRAGLSISQSAQLLGFSHTTIPRVYKELCEKGKTSSMWQSCGRKCLVDARGQRRMGRLIQADRRATLTRYNRGMQQSICEATTRTTLRRIGYNSRRPHRVPLISTTNRKKRLQFAQAHQNC</sequence>
<dbReference type="Ensembl" id="ENSELUT00000094109.1">
    <property type="protein sequence ID" value="ENSELUP00000088733.1"/>
    <property type="gene ID" value="ENSELUG00000040903.1"/>
</dbReference>
<reference evidence="2" key="2">
    <citation type="submission" date="2025-08" db="UniProtKB">
        <authorList>
            <consortium name="Ensembl"/>
        </authorList>
    </citation>
    <scope>IDENTIFICATION</scope>
</reference>
<dbReference type="SUPFAM" id="SSF46689">
    <property type="entry name" value="Homeodomain-like"/>
    <property type="match status" value="1"/>
</dbReference>
<dbReference type="GO" id="GO:0015074">
    <property type="term" value="P:DNA integration"/>
    <property type="evidence" value="ECO:0007669"/>
    <property type="project" value="InterPro"/>
</dbReference>
<evidence type="ECO:0000313" key="3">
    <source>
        <dbReference type="Proteomes" id="UP000265140"/>
    </source>
</evidence>
<dbReference type="Proteomes" id="UP000265140">
    <property type="component" value="Chromosome 19"/>
</dbReference>
<organism evidence="2 3">
    <name type="scientific">Esox lucius</name>
    <name type="common">Northern pike</name>
    <dbReference type="NCBI Taxonomy" id="8010"/>
    <lineage>
        <taxon>Eukaryota</taxon>
        <taxon>Metazoa</taxon>
        <taxon>Chordata</taxon>
        <taxon>Craniata</taxon>
        <taxon>Vertebrata</taxon>
        <taxon>Euteleostomi</taxon>
        <taxon>Actinopterygii</taxon>
        <taxon>Neopterygii</taxon>
        <taxon>Teleostei</taxon>
        <taxon>Protacanthopterygii</taxon>
        <taxon>Esociformes</taxon>
        <taxon>Esocidae</taxon>
        <taxon>Esox</taxon>
    </lineage>
</organism>
<feature type="domain" description="Transposase Tc1-like" evidence="1">
    <location>
        <begin position="71"/>
        <end position="138"/>
    </location>
</feature>
<dbReference type="GO" id="GO:0006313">
    <property type="term" value="P:DNA transposition"/>
    <property type="evidence" value="ECO:0007669"/>
    <property type="project" value="InterPro"/>
</dbReference>
<dbReference type="Pfam" id="PF01498">
    <property type="entry name" value="HTH_Tnp_Tc3_2"/>
    <property type="match status" value="1"/>
</dbReference>